<reference evidence="1" key="1">
    <citation type="journal article" date="2015" name="Nature">
        <title>Complex archaea that bridge the gap between prokaryotes and eukaryotes.</title>
        <authorList>
            <person name="Spang A."/>
            <person name="Saw J.H."/>
            <person name="Jorgensen S.L."/>
            <person name="Zaremba-Niedzwiedzka K."/>
            <person name="Martijn J."/>
            <person name="Lind A.E."/>
            <person name="van Eijk R."/>
            <person name="Schleper C."/>
            <person name="Guy L."/>
            <person name="Ettema T.J."/>
        </authorList>
    </citation>
    <scope>NUCLEOTIDE SEQUENCE</scope>
</reference>
<name>A0A0F9M8D2_9ZZZZ</name>
<gene>
    <name evidence="1" type="ORF">LCGC14_1415870</name>
</gene>
<accession>A0A0F9M8D2</accession>
<sequence>MANPSTFPKVPEDGSVQIITVESTHTVDFENGDTAANQKINDRIVVYDRNDIVAVRKGRANVPNVTMTVHLLQFTNGSNDVLLDALEFTGNFSGDTNQPEIPSDFAIVDLLFTLEGTAQDGVDHTVRYNNCVGLWNWSEAEPDTINLTFECYGSVVRTGQA</sequence>
<comment type="caution">
    <text evidence="1">The sequence shown here is derived from an EMBL/GenBank/DDBJ whole genome shotgun (WGS) entry which is preliminary data.</text>
</comment>
<protein>
    <submittedName>
        <fullName evidence="1">Uncharacterized protein</fullName>
    </submittedName>
</protein>
<proteinExistence type="predicted"/>
<evidence type="ECO:0000313" key="1">
    <source>
        <dbReference type="EMBL" id="KKM72900.1"/>
    </source>
</evidence>
<organism evidence="1">
    <name type="scientific">marine sediment metagenome</name>
    <dbReference type="NCBI Taxonomy" id="412755"/>
    <lineage>
        <taxon>unclassified sequences</taxon>
        <taxon>metagenomes</taxon>
        <taxon>ecological metagenomes</taxon>
    </lineage>
</organism>
<dbReference type="AlphaFoldDB" id="A0A0F9M8D2"/>
<dbReference type="EMBL" id="LAZR01009388">
    <property type="protein sequence ID" value="KKM72900.1"/>
    <property type="molecule type" value="Genomic_DNA"/>
</dbReference>